<organism evidence="3 4">
    <name type="scientific">Luteimonas aestuarii</name>
    <dbReference type="NCBI Taxonomy" id="453837"/>
    <lineage>
        <taxon>Bacteria</taxon>
        <taxon>Pseudomonadati</taxon>
        <taxon>Pseudomonadota</taxon>
        <taxon>Gammaproteobacteria</taxon>
        <taxon>Lysobacterales</taxon>
        <taxon>Lysobacteraceae</taxon>
        <taxon>Luteimonas</taxon>
    </lineage>
</organism>
<keyword evidence="2" id="KW-0472">Membrane</keyword>
<reference evidence="3 4" key="1">
    <citation type="submission" date="2019-03" db="EMBL/GenBank/DDBJ databases">
        <title>Luteimonas zhaokaii sp.nov., isolated from the rectal contents of Plateau pika in Yushu, Qinghai Province, China.</title>
        <authorList>
            <person name="Zhang G."/>
        </authorList>
    </citation>
    <scope>NUCLEOTIDE SEQUENCE [LARGE SCALE GENOMIC DNA]</scope>
    <source>
        <strain evidence="3 4">B9</strain>
    </source>
</reference>
<comment type="caution">
    <text evidence="3">The sequence shown here is derived from an EMBL/GenBank/DDBJ whole genome shotgun (WGS) entry which is preliminary data.</text>
</comment>
<dbReference type="RefSeq" id="WP_133320850.1">
    <property type="nucleotide sequence ID" value="NZ_SMTF01000002.1"/>
</dbReference>
<protein>
    <submittedName>
        <fullName evidence="3">Uncharacterized protein</fullName>
    </submittedName>
</protein>
<evidence type="ECO:0000313" key="3">
    <source>
        <dbReference type="EMBL" id="TDK27431.1"/>
    </source>
</evidence>
<evidence type="ECO:0000256" key="1">
    <source>
        <dbReference type="SAM" id="MobiDB-lite"/>
    </source>
</evidence>
<keyword evidence="2" id="KW-1133">Transmembrane helix</keyword>
<feature type="transmembrane region" description="Helical" evidence="2">
    <location>
        <begin position="41"/>
        <end position="62"/>
    </location>
</feature>
<accession>A0A4R5U1H7</accession>
<dbReference type="PROSITE" id="PS51318">
    <property type="entry name" value="TAT"/>
    <property type="match status" value="1"/>
</dbReference>
<gene>
    <name evidence="3" type="ORF">E2F46_04375</name>
</gene>
<dbReference type="EMBL" id="SMTF01000002">
    <property type="protein sequence ID" value="TDK27431.1"/>
    <property type="molecule type" value="Genomic_DNA"/>
</dbReference>
<proteinExistence type="predicted"/>
<evidence type="ECO:0000256" key="2">
    <source>
        <dbReference type="SAM" id="Phobius"/>
    </source>
</evidence>
<keyword evidence="4" id="KW-1185">Reference proteome</keyword>
<name>A0A4R5U1H7_9GAMM</name>
<sequence length="124" mass="13681">MHDLNRSPLKQLEQAPLLDPPDTLWPRLRDRQRGAVARRRMLAGASAVAATGMLAVAALLPWSTAPHFESHPPLATENDVVEQIATLDRALQAAYESDASDPEIEPMWVARAQLMHGLSIQRTN</sequence>
<dbReference type="Proteomes" id="UP000294796">
    <property type="component" value="Unassembled WGS sequence"/>
</dbReference>
<dbReference type="InterPro" id="IPR006311">
    <property type="entry name" value="TAT_signal"/>
</dbReference>
<dbReference type="OrthoDB" id="6059379at2"/>
<evidence type="ECO:0000313" key="4">
    <source>
        <dbReference type="Proteomes" id="UP000294796"/>
    </source>
</evidence>
<feature type="region of interest" description="Disordered" evidence="1">
    <location>
        <begin position="1"/>
        <end position="26"/>
    </location>
</feature>
<keyword evidence="2" id="KW-0812">Transmembrane</keyword>
<dbReference type="AlphaFoldDB" id="A0A4R5U1H7"/>